<evidence type="ECO:0000256" key="1">
    <source>
        <dbReference type="SAM" id="Phobius"/>
    </source>
</evidence>
<keyword evidence="3" id="KW-1185">Reference proteome</keyword>
<dbReference type="AlphaFoldDB" id="A0ABD6EI56"/>
<comment type="caution">
    <text evidence="2">The sequence shown here is derived from an EMBL/GenBank/DDBJ whole genome shotgun (WGS) entry which is preliminary data.</text>
</comment>
<keyword evidence="1" id="KW-1133">Transmembrane helix</keyword>
<evidence type="ECO:0000313" key="3">
    <source>
        <dbReference type="Proteomes" id="UP001608902"/>
    </source>
</evidence>
<keyword evidence="1" id="KW-0472">Membrane</keyword>
<protein>
    <submittedName>
        <fullName evidence="2">Uncharacterized protein</fullName>
    </submittedName>
</protein>
<keyword evidence="1" id="KW-0812">Transmembrane</keyword>
<gene>
    <name evidence="2" type="ORF">AB6A40_003357</name>
</gene>
<organism evidence="2 3">
    <name type="scientific">Gnathostoma spinigerum</name>
    <dbReference type="NCBI Taxonomy" id="75299"/>
    <lineage>
        <taxon>Eukaryota</taxon>
        <taxon>Metazoa</taxon>
        <taxon>Ecdysozoa</taxon>
        <taxon>Nematoda</taxon>
        <taxon>Chromadorea</taxon>
        <taxon>Rhabditida</taxon>
        <taxon>Spirurina</taxon>
        <taxon>Gnathostomatomorpha</taxon>
        <taxon>Gnathostomatoidea</taxon>
        <taxon>Gnathostomatidae</taxon>
        <taxon>Gnathostoma</taxon>
    </lineage>
</organism>
<feature type="transmembrane region" description="Helical" evidence="1">
    <location>
        <begin position="44"/>
        <end position="68"/>
    </location>
</feature>
<dbReference type="Proteomes" id="UP001608902">
    <property type="component" value="Unassembled WGS sequence"/>
</dbReference>
<evidence type="ECO:0000313" key="2">
    <source>
        <dbReference type="EMBL" id="MFH4976648.1"/>
    </source>
</evidence>
<sequence>MSRSFDGYSRDEYKALINGLLDIIYDNHSTTQQIREYVSSIHRIVIATLVILTLFVVAIIVVACLFACQRYQNGQRPSLYRTKSTPIEI</sequence>
<name>A0ABD6EI56_9BILA</name>
<proteinExistence type="predicted"/>
<reference evidence="2 3" key="1">
    <citation type="submission" date="2024-08" db="EMBL/GenBank/DDBJ databases">
        <title>Gnathostoma spinigerum genome.</title>
        <authorList>
            <person name="Gonzalez-Bertolin B."/>
            <person name="Monzon S."/>
            <person name="Zaballos A."/>
            <person name="Jimenez P."/>
            <person name="Dekumyoy P."/>
            <person name="Varona S."/>
            <person name="Cuesta I."/>
            <person name="Sumanam S."/>
            <person name="Adisakwattana P."/>
            <person name="Gasser R.B."/>
            <person name="Hernandez-Gonzalez A."/>
            <person name="Young N.D."/>
            <person name="Perteguer M.J."/>
        </authorList>
    </citation>
    <scope>NUCLEOTIDE SEQUENCE [LARGE SCALE GENOMIC DNA]</scope>
    <source>
        <strain evidence="2">AL3</strain>
        <tissue evidence="2">Liver</tissue>
    </source>
</reference>
<accession>A0ABD6EI56</accession>
<dbReference type="EMBL" id="JBGFUD010001704">
    <property type="protein sequence ID" value="MFH4976648.1"/>
    <property type="molecule type" value="Genomic_DNA"/>
</dbReference>